<feature type="domain" description="LYR motif-containing protein Cup1-like N-terminal" evidence="1">
    <location>
        <begin position="4"/>
        <end position="88"/>
    </location>
</feature>
<dbReference type="Pfam" id="PF20263">
    <property type="entry name" value="LYRM2-like"/>
    <property type="match status" value="1"/>
</dbReference>
<evidence type="ECO:0000313" key="2">
    <source>
        <dbReference type="EMBL" id="RIA97092.1"/>
    </source>
</evidence>
<dbReference type="Proteomes" id="UP000265703">
    <property type="component" value="Unassembled WGS sequence"/>
</dbReference>
<comment type="caution">
    <text evidence="2">The sequence shown here is derived from an EMBL/GenBank/DDBJ whole genome shotgun (WGS) entry which is preliminary data.</text>
</comment>
<keyword evidence="3" id="KW-1185">Reference proteome</keyword>
<protein>
    <recommendedName>
        <fullName evidence="1">LYR motif-containing protein Cup1-like N-terminal domain-containing protein</fullName>
    </recommendedName>
</protein>
<evidence type="ECO:0000313" key="3">
    <source>
        <dbReference type="Proteomes" id="UP000265703"/>
    </source>
</evidence>
<dbReference type="AlphaFoldDB" id="A0A397TGP7"/>
<sequence>ILSLYKQILKESSKFFDDNAKKFLKERARTRFKEYKNETIEKRIMMKWADARKALNQLKRANAFDVKAVMRVLKLTYGRIGPKRHELLKPHIDYPSPSPRSFIRKVQRTAPPRISPPLQALLSSQVKSLYPTLPEPKHKPLHPRRKANIIWWHYSKIMKQVMPPVTEEELEILEKKAGKGTLSSEGVAKIGR</sequence>
<evidence type="ECO:0000259" key="1">
    <source>
        <dbReference type="Pfam" id="PF20263"/>
    </source>
</evidence>
<organism evidence="2 3">
    <name type="scientific">Glomus cerebriforme</name>
    <dbReference type="NCBI Taxonomy" id="658196"/>
    <lineage>
        <taxon>Eukaryota</taxon>
        <taxon>Fungi</taxon>
        <taxon>Fungi incertae sedis</taxon>
        <taxon>Mucoromycota</taxon>
        <taxon>Glomeromycotina</taxon>
        <taxon>Glomeromycetes</taxon>
        <taxon>Glomerales</taxon>
        <taxon>Glomeraceae</taxon>
        <taxon>Glomus</taxon>
    </lineage>
</organism>
<dbReference type="OrthoDB" id="198652at2759"/>
<reference evidence="2 3" key="1">
    <citation type="submission" date="2018-06" db="EMBL/GenBank/DDBJ databases">
        <title>Comparative genomics reveals the genomic features of Rhizophagus irregularis, R. cerebriforme, R. diaphanum and Gigaspora rosea, and their symbiotic lifestyle signature.</title>
        <authorList>
            <person name="Morin E."/>
            <person name="San Clemente H."/>
            <person name="Chen E.C.H."/>
            <person name="De La Providencia I."/>
            <person name="Hainaut M."/>
            <person name="Kuo A."/>
            <person name="Kohler A."/>
            <person name="Murat C."/>
            <person name="Tang N."/>
            <person name="Roy S."/>
            <person name="Loubradou J."/>
            <person name="Henrissat B."/>
            <person name="Grigoriev I.V."/>
            <person name="Corradi N."/>
            <person name="Roux C."/>
            <person name="Martin F.M."/>
        </authorList>
    </citation>
    <scope>NUCLEOTIDE SEQUENCE [LARGE SCALE GENOMIC DNA]</scope>
    <source>
        <strain evidence="2 3">DAOM 227022</strain>
    </source>
</reference>
<name>A0A397TGP7_9GLOM</name>
<dbReference type="EMBL" id="QKYT01000034">
    <property type="protein sequence ID" value="RIA97092.1"/>
    <property type="molecule type" value="Genomic_DNA"/>
</dbReference>
<gene>
    <name evidence="2" type="ORF">C1645_684542</name>
</gene>
<feature type="non-terminal residue" evidence="2">
    <location>
        <position position="192"/>
    </location>
</feature>
<proteinExistence type="predicted"/>
<dbReference type="InterPro" id="IPR046896">
    <property type="entry name" value="Cup1-like_N"/>
</dbReference>
<accession>A0A397TGP7</accession>
<dbReference type="CDD" id="cd20273">
    <property type="entry name" value="Complex1_LYR_unchar"/>
    <property type="match status" value="1"/>
</dbReference>
<feature type="non-terminal residue" evidence="2">
    <location>
        <position position="1"/>
    </location>
</feature>